<proteinExistence type="predicted"/>
<organism evidence="4">
    <name type="scientific">Aureococcus anophagefferens</name>
    <name type="common">Harmful bloom alga</name>
    <dbReference type="NCBI Taxonomy" id="44056"/>
    <lineage>
        <taxon>Eukaryota</taxon>
        <taxon>Sar</taxon>
        <taxon>Stramenopiles</taxon>
        <taxon>Ochrophyta</taxon>
        <taxon>Pelagophyceae</taxon>
        <taxon>Pelagomonadales</taxon>
        <taxon>Pelagomonadaceae</taxon>
        <taxon>Aureococcus</taxon>
    </lineage>
</organism>
<evidence type="ECO:0000313" key="3">
    <source>
        <dbReference type="EMBL" id="EGB04073.1"/>
    </source>
</evidence>
<gene>
    <name evidence="3" type="ORF">AURANDRAFT_33112</name>
</gene>
<dbReference type="GO" id="GO:0010142">
    <property type="term" value="P:farnesyl diphosphate biosynthetic process, mevalonate pathway"/>
    <property type="evidence" value="ECO:0007669"/>
    <property type="project" value="TreeGrafter"/>
</dbReference>
<dbReference type="Proteomes" id="UP000002729">
    <property type="component" value="Unassembled WGS sequence"/>
</dbReference>
<dbReference type="InterPro" id="IPR016039">
    <property type="entry name" value="Thiolase-like"/>
</dbReference>
<evidence type="ECO:0000256" key="1">
    <source>
        <dbReference type="ARBA" id="ARBA00022679"/>
    </source>
</evidence>
<reference evidence="3 4" key="1">
    <citation type="journal article" date="2011" name="Proc. Natl. Acad. Sci. U.S.A.">
        <title>Niche of harmful alga Aureococcus anophagefferens revealed through ecogenomics.</title>
        <authorList>
            <person name="Gobler C.J."/>
            <person name="Berry D.L."/>
            <person name="Dyhrman S.T."/>
            <person name="Wilhelm S.W."/>
            <person name="Salamov A."/>
            <person name="Lobanov A.V."/>
            <person name="Zhang Y."/>
            <person name="Collier J.L."/>
            <person name="Wurch L.L."/>
            <person name="Kustka A.B."/>
            <person name="Dill B.D."/>
            <person name="Shah M."/>
            <person name="VerBerkmoes N.C."/>
            <person name="Kuo A."/>
            <person name="Terry A."/>
            <person name="Pangilinan J."/>
            <person name="Lindquist E.A."/>
            <person name="Lucas S."/>
            <person name="Paulsen I.T."/>
            <person name="Hattenrath-Lehmann T.K."/>
            <person name="Talmage S.C."/>
            <person name="Walker E.A."/>
            <person name="Koch F."/>
            <person name="Burson A.M."/>
            <person name="Marcoval M.A."/>
            <person name="Tang Y.Z."/>
            <person name="Lecleir G.R."/>
            <person name="Coyne K.J."/>
            <person name="Berg G.M."/>
            <person name="Bertrand E.M."/>
            <person name="Saito M.A."/>
            <person name="Gladyshev V.N."/>
            <person name="Grigoriev I.V."/>
        </authorList>
    </citation>
    <scope>NUCLEOTIDE SEQUENCE [LARGE SCALE GENOMIC DNA]</scope>
    <source>
        <strain evidence="4">CCMP 1984</strain>
    </source>
</reference>
<dbReference type="AlphaFoldDB" id="F0YLC8"/>
<dbReference type="KEGG" id="aaf:AURANDRAFT_33112"/>
<protein>
    <recommendedName>
        <fullName evidence="2">Hydroxymethylglutaryl-coenzyme A synthase N-terminal domain-containing protein</fullName>
    </recommendedName>
</protein>
<name>F0YLC8_AURAN</name>
<dbReference type="Pfam" id="PF01154">
    <property type="entry name" value="HMG_CoA_synt_N"/>
    <property type="match status" value="1"/>
</dbReference>
<dbReference type="GO" id="GO:0004421">
    <property type="term" value="F:hydroxymethylglutaryl-CoA synthase activity"/>
    <property type="evidence" value="ECO:0007669"/>
    <property type="project" value="TreeGrafter"/>
</dbReference>
<dbReference type="eggNOG" id="KOG1393">
    <property type="taxonomic scope" value="Eukaryota"/>
</dbReference>
<keyword evidence="1" id="KW-0808">Transferase</keyword>
<dbReference type="Gene3D" id="3.40.47.10">
    <property type="match status" value="1"/>
</dbReference>
<evidence type="ECO:0000313" key="4">
    <source>
        <dbReference type="Proteomes" id="UP000002729"/>
    </source>
</evidence>
<dbReference type="OrthoDB" id="1269963at2759"/>
<dbReference type="PANTHER" id="PTHR43323">
    <property type="entry name" value="3-HYDROXY-3-METHYLGLUTARYL COENZYME A SYNTHASE"/>
    <property type="match status" value="1"/>
</dbReference>
<feature type="domain" description="Hydroxymethylglutaryl-coenzyme A synthase N-terminal" evidence="2">
    <location>
        <begin position="1"/>
        <end position="88"/>
    </location>
</feature>
<dbReference type="InParanoid" id="F0YLC8"/>
<dbReference type="PANTHER" id="PTHR43323:SF2">
    <property type="entry name" value="HYDROXYMETHYLGLUTARYL-COA SYNTHASE"/>
    <property type="match status" value="1"/>
</dbReference>
<dbReference type="InterPro" id="IPR013528">
    <property type="entry name" value="HMG_CoA_synth_N"/>
</dbReference>
<dbReference type="EMBL" id="GL833156">
    <property type="protein sequence ID" value="EGB04073.1"/>
    <property type="molecule type" value="Genomic_DNA"/>
</dbReference>
<dbReference type="SUPFAM" id="SSF53901">
    <property type="entry name" value="Thiolase-like"/>
    <property type="match status" value="1"/>
</dbReference>
<keyword evidence="4" id="KW-1185">Reference proteome</keyword>
<evidence type="ECO:0000259" key="2">
    <source>
        <dbReference type="Pfam" id="PF01154"/>
    </source>
</evidence>
<sequence length="93" mass="9657">EVGTESAVDRGKSTKSFLMSFFEADDNHGVEGVDTFNACYGGTNALFNTTNWIQSRAYDGAYAVVVCSDPAVHPDPAYISGIGASSISLAAAA</sequence>
<dbReference type="GO" id="GO:0006084">
    <property type="term" value="P:acetyl-CoA metabolic process"/>
    <property type="evidence" value="ECO:0007669"/>
    <property type="project" value="TreeGrafter"/>
</dbReference>
<feature type="non-terminal residue" evidence="3">
    <location>
        <position position="1"/>
    </location>
</feature>
<dbReference type="RefSeq" id="XP_009041198.1">
    <property type="nucleotide sequence ID" value="XM_009042950.1"/>
</dbReference>
<dbReference type="GeneID" id="20221252"/>
<accession>F0YLC8</accession>